<reference evidence="8 9" key="1">
    <citation type="journal article" date="2011" name="Genome Res.">
        <title>Phylogeny-wide analysis of social amoeba genomes highlights ancient origins for complex intercellular communication.</title>
        <authorList>
            <person name="Heidel A.J."/>
            <person name="Lawal H.M."/>
            <person name="Felder M."/>
            <person name="Schilde C."/>
            <person name="Helps N.R."/>
            <person name="Tunggal B."/>
            <person name="Rivero F."/>
            <person name="John U."/>
            <person name="Schleicher M."/>
            <person name="Eichinger L."/>
            <person name="Platzer M."/>
            <person name="Noegel A.A."/>
            <person name="Schaap P."/>
            <person name="Gloeckner G."/>
        </authorList>
    </citation>
    <scope>NUCLEOTIDE SEQUENCE [LARGE SCALE GENOMIC DNA]</scope>
    <source>
        <strain evidence="9">ATCC 26659 / Pp 5 / PN500</strain>
    </source>
</reference>
<dbReference type="PANTHER" id="PTHR46030:SF1">
    <property type="entry name" value="ALPHA-KETOGLUTARATE-DEPENDENT DIOXYGENASE ALKB HOMOLOG 6"/>
    <property type="match status" value="1"/>
</dbReference>
<dbReference type="SUPFAM" id="SSF51197">
    <property type="entry name" value="Clavaminate synthase-like"/>
    <property type="match status" value="1"/>
</dbReference>
<evidence type="ECO:0000313" key="8">
    <source>
        <dbReference type="EMBL" id="EFA77212.1"/>
    </source>
</evidence>
<organism evidence="8 9">
    <name type="scientific">Heterostelium pallidum (strain ATCC 26659 / Pp 5 / PN500)</name>
    <name type="common">Cellular slime mold</name>
    <name type="synonym">Polysphondylium pallidum</name>
    <dbReference type="NCBI Taxonomy" id="670386"/>
    <lineage>
        <taxon>Eukaryota</taxon>
        <taxon>Amoebozoa</taxon>
        <taxon>Evosea</taxon>
        <taxon>Eumycetozoa</taxon>
        <taxon>Dictyostelia</taxon>
        <taxon>Acytosteliales</taxon>
        <taxon>Acytosteliaceae</taxon>
        <taxon>Heterostelium</taxon>
    </lineage>
</organism>
<evidence type="ECO:0000256" key="4">
    <source>
        <dbReference type="ARBA" id="ARBA00023002"/>
    </source>
</evidence>
<evidence type="ECO:0000256" key="6">
    <source>
        <dbReference type="SAM" id="MobiDB-lite"/>
    </source>
</evidence>
<comment type="caution">
    <text evidence="8">The sequence shown here is derived from an EMBL/GenBank/DDBJ whole genome shotgun (WGS) entry which is preliminary data.</text>
</comment>
<keyword evidence="2" id="KW-0479">Metal-binding</keyword>
<accession>D3BMK0</accession>
<evidence type="ECO:0000256" key="5">
    <source>
        <dbReference type="ARBA" id="ARBA00023004"/>
    </source>
</evidence>
<dbReference type="PANTHER" id="PTHR46030">
    <property type="entry name" value="ALPHA-KETOGLUTARATE-DEPENDENT DIOXYGENASE ALKB HOMOLOG 6"/>
    <property type="match status" value="1"/>
</dbReference>
<dbReference type="AlphaFoldDB" id="D3BMK0"/>
<protein>
    <recommendedName>
        <fullName evidence="7">Alpha-ketoglutarate-dependent dioxygenase AlkB-like domain-containing protein</fullName>
    </recommendedName>
</protein>
<dbReference type="Pfam" id="PF13532">
    <property type="entry name" value="2OG-FeII_Oxy_2"/>
    <property type="match status" value="1"/>
</dbReference>
<comment type="similarity">
    <text evidence="1">Belongs to the alkB family.</text>
</comment>
<dbReference type="STRING" id="670386.D3BMK0"/>
<feature type="region of interest" description="Disordered" evidence="6">
    <location>
        <begin position="18"/>
        <end position="38"/>
    </location>
</feature>
<evidence type="ECO:0000259" key="7">
    <source>
        <dbReference type="Pfam" id="PF13532"/>
    </source>
</evidence>
<sequence>MINFNKLLQEEKRRALAEANKKNAASNNNNNVNKDNNKDNLIEEKHEEKVELYIDLNSYVFDINGCDIASKNRVTQSSIKGIYYIDDFIDEQMESTILKNVYSDENQSKWTQLKRRRLQNWGGNPSSDGMLLETLPSWLDRICESIFKQSILPKKPNHVLLNEYQYDQGIMPHKDGPLFYPCVTILSLGSTCLIDFYKSIGEDPVESLLLKPRSLLIFTDEAYKNYYHGIKECFTDNRTKDYKKPIIINQH</sequence>
<feature type="domain" description="Alpha-ketoglutarate-dependent dioxygenase AlkB-like" evidence="7">
    <location>
        <begin position="106"/>
        <end position="236"/>
    </location>
</feature>
<keyword evidence="3" id="KW-0223">Dioxygenase</keyword>
<dbReference type="GO" id="GO:0005634">
    <property type="term" value="C:nucleus"/>
    <property type="evidence" value="ECO:0007669"/>
    <property type="project" value="TreeGrafter"/>
</dbReference>
<keyword evidence="9" id="KW-1185">Reference proteome</keyword>
<evidence type="ECO:0000256" key="2">
    <source>
        <dbReference type="ARBA" id="ARBA00022723"/>
    </source>
</evidence>
<dbReference type="Proteomes" id="UP000001396">
    <property type="component" value="Unassembled WGS sequence"/>
</dbReference>
<evidence type="ECO:0000313" key="9">
    <source>
        <dbReference type="Proteomes" id="UP000001396"/>
    </source>
</evidence>
<dbReference type="RefSeq" id="XP_020429341.1">
    <property type="nucleotide sequence ID" value="XM_020583154.1"/>
</dbReference>
<keyword evidence="4" id="KW-0560">Oxidoreductase</keyword>
<dbReference type="OMA" id="GIRPHKD"/>
<feature type="compositionally biased region" description="Low complexity" evidence="6">
    <location>
        <begin position="22"/>
        <end position="34"/>
    </location>
</feature>
<proteinExistence type="inferred from homology"/>
<gene>
    <name evidence="8" type="ORF">PPL_12421</name>
</gene>
<dbReference type="InterPro" id="IPR032862">
    <property type="entry name" value="ALKBH6"/>
</dbReference>
<dbReference type="Gene3D" id="2.60.120.590">
    <property type="entry name" value="Alpha-ketoglutarate-dependent dioxygenase AlkB-like"/>
    <property type="match status" value="1"/>
</dbReference>
<evidence type="ECO:0000256" key="3">
    <source>
        <dbReference type="ARBA" id="ARBA00022964"/>
    </source>
</evidence>
<evidence type="ECO:0000256" key="1">
    <source>
        <dbReference type="ARBA" id="ARBA00007879"/>
    </source>
</evidence>
<dbReference type="GO" id="GO:0046872">
    <property type="term" value="F:metal ion binding"/>
    <property type="evidence" value="ECO:0007669"/>
    <property type="project" value="UniProtKB-KW"/>
</dbReference>
<dbReference type="InterPro" id="IPR027450">
    <property type="entry name" value="AlkB-like"/>
</dbReference>
<name>D3BMK0_HETP5</name>
<keyword evidence="5" id="KW-0408">Iron</keyword>
<dbReference type="EMBL" id="ADBJ01000043">
    <property type="protein sequence ID" value="EFA77212.1"/>
    <property type="molecule type" value="Genomic_DNA"/>
</dbReference>
<dbReference type="InParanoid" id="D3BMK0"/>
<dbReference type="InterPro" id="IPR037151">
    <property type="entry name" value="AlkB-like_sf"/>
</dbReference>
<dbReference type="GO" id="GO:0051213">
    <property type="term" value="F:dioxygenase activity"/>
    <property type="evidence" value="ECO:0007669"/>
    <property type="project" value="UniProtKB-KW"/>
</dbReference>
<dbReference type="GeneID" id="31367888"/>